<dbReference type="SUPFAM" id="SSF52172">
    <property type="entry name" value="CheY-like"/>
    <property type="match status" value="1"/>
</dbReference>
<dbReference type="InterPro" id="IPR039420">
    <property type="entry name" value="WalR-like"/>
</dbReference>
<dbReference type="CDD" id="cd00383">
    <property type="entry name" value="trans_reg_C"/>
    <property type="match status" value="1"/>
</dbReference>
<dbReference type="Gene3D" id="1.10.10.10">
    <property type="entry name" value="Winged helix-like DNA-binding domain superfamily/Winged helix DNA-binding domain"/>
    <property type="match status" value="1"/>
</dbReference>
<dbReference type="InterPro" id="IPR036388">
    <property type="entry name" value="WH-like_DNA-bd_sf"/>
</dbReference>
<feature type="modified residue" description="4-aspartylphosphate" evidence="2">
    <location>
        <position position="51"/>
    </location>
</feature>
<dbReference type="InterPro" id="IPR008207">
    <property type="entry name" value="Sig_transdc_His_kin_Hpt_dom"/>
</dbReference>
<dbReference type="PANTHER" id="PTHR48111">
    <property type="entry name" value="REGULATOR OF RPOS"/>
    <property type="match status" value="1"/>
</dbReference>
<feature type="domain" description="Response regulatory" evidence="4">
    <location>
        <begin position="2"/>
        <end position="116"/>
    </location>
</feature>
<dbReference type="PROSITE" id="PS50110">
    <property type="entry name" value="RESPONSE_REGULATORY"/>
    <property type="match status" value="1"/>
</dbReference>
<feature type="DNA-binding region" description="OmpR/PhoB-type" evidence="3">
    <location>
        <begin position="124"/>
        <end position="223"/>
    </location>
</feature>
<dbReference type="InterPro" id="IPR011006">
    <property type="entry name" value="CheY-like_superfamily"/>
</dbReference>
<dbReference type="OrthoDB" id="442759at2"/>
<dbReference type="GO" id="GO:0032993">
    <property type="term" value="C:protein-DNA complex"/>
    <property type="evidence" value="ECO:0007669"/>
    <property type="project" value="TreeGrafter"/>
</dbReference>
<dbReference type="Pfam" id="PF01627">
    <property type="entry name" value="Hpt"/>
    <property type="match status" value="1"/>
</dbReference>
<dbReference type="SMART" id="SM00862">
    <property type="entry name" value="Trans_reg_C"/>
    <property type="match status" value="1"/>
</dbReference>
<dbReference type="PROSITE" id="PS51755">
    <property type="entry name" value="OMPR_PHOB"/>
    <property type="match status" value="1"/>
</dbReference>
<dbReference type="InterPro" id="IPR001867">
    <property type="entry name" value="OmpR/PhoB-type_DNA-bd"/>
</dbReference>
<evidence type="ECO:0000259" key="4">
    <source>
        <dbReference type="PROSITE" id="PS50110"/>
    </source>
</evidence>
<protein>
    <submittedName>
        <fullName evidence="6">Multi-component transcriptional regulator</fullName>
    </submittedName>
</protein>
<keyword evidence="7" id="KW-1185">Reference proteome</keyword>
<evidence type="ECO:0000259" key="5">
    <source>
        <dbReference type="PROSITE" id="PS51755"/>
    </source>
</evidence>
<evidence type="ECO:0000313" key="6">
    <source>
        <dbReference type="EMBL" id="BAY85960.1"/>
    </source>
</evidence>
<dbReference type="AlphaFoldDB" id="A0A1Z4LXP9"/>
<evidence type="ECO:0000313" key="7">
    <source>
        <dbReference type="Proteomes" id="UP000218418"/>
    </source>
</evidence>
<evidence type="ECO:0000256" key="1">
    <source>
        <dbReference type="ARBA" id="ARBA00023125"/>
    </source>
</evidence>
<dbReference type="Gene3D" id="3.40.50.2300">
    <property type="match status" value="1"/>
</dbReference>
<keyword evidence="1 3" id="KW-0238">DNA-binding</keyword>
<dbReference type="CDD" id="cd19935">
    <property type="entry name" value="REC_OmpR_CusR-like"/>
    <property type="match status" value="1"/>
</dbReference>
<gene>
    <name evidence="6" type="ORF">NIES267_54660</name>
</gene>
<proteinExistence type="predicted"/>
<name>A0A1Z4LXP9_9CYAN</name>
<dbReference type="Pfam" id="PF00072">
    <property type="entry name" value="Response_reg"/>
    <property type="match status" value="1"/>
</dbReference>
<dbReference type="GO" id="GO:0006355">
    <property type="term" value="P:regulation of DNA-templated transcription"/>
    <property type="evidence" value="ECO:0007669"/>
    <property type="project" value="InterPro"/>
</dbReference>
<dbReference type="EMBL" id="AP018227">
    <property type="protein sequence ID" value="BAY85960.1"/>
    <property type="molecule type" value="Genomic_DNA"/>
</dbReference>
<dbReference type="Gene3D" id="6.10.250.690">
    <property type="match status" value="1"/>
</dbReference>
<evidence type="ECO:0000256" key="3">
    <source>
        <dbReference type="PROSITE-ProRule" id="PRU01091"/>
    </source>
</evidence>
<dbReference type="GO" id="GO:0000976">
    <property type="term" value="F:transcription cis-regulatory region binding"/>
    <property type="evidence" value="ECO:0007669"/>
    <property type="project" value="TreeGrafter"/>
</dbReference>
<evidence type="ECO:0000256" key="2">
    <source>
        <dbReference type="PROSITE-ProRule" id="PRU00169"/>
    </source>
</evidence>
<dbReference type="SMART" id="SM00448">
    <property type="entry name" value="REC"/>
    <property type="match status" value="1"/>
</dbReference>
<keyword evidence="2" id="KW-0597">Phosphoprotein</keyword>
<dbReference type="Pfam" id="PF00486">
    <property type="entry name" value="Trans_reg_C"/>
    <property type="match status" value="1"/>
</dbReference>
<dbReference type="SUPFAM" id="SSF47226">
    <property type="entry name" value="Histidine-containing phosphotransfer domain, HPT domain"/>
    <property type="match status" value="1"/>
</dbReference>
<dbReference type="Proteomes" id="UP000218418">
    <property type="component" value="Chromosome"/>
</dbReference>
<organism evidence="6 7">
    <name type="scientific">Calothrix parasitica NIES-267</name>
    <dbReference type="NCBI Taxonomy" id="1973488"/>
    <lineage>
        <taxon>Bacteria</taxon>
        <taxon>Bacillati</taxon>
        <taxon>Cyanobacteriota</taxon>
        <taxon>Cyanophyceae</taxon>
        <taxon>Nostocales</taxon>
        <taxon>Calotrichaceae</taxon>
        <taxon>Calothrix</taxon>
    </lineage>
</organism>
<dbReference type="GO" id="GO:0005829">
    <property type="term" value="C:cytosol"/>
    <property type="evidence" value="ECO:0007669"/>
    <property type="project" value="TreeGrafter"/>
</dbReference>
<dbReference type="GO" id="GO:0000156">
    <property type="term" value="F:phosphorelay response regulator activity"/>
    <property type="evidence" value="ECO:0007669"/>
    <property type="project" value="TreeGrafter"/>
</dbReference>
<feature type="domain" description="OmpR/PhoB-type" evidence="5">
    <location>
        <begin position="124"/>
        <end position="223"/>
    </location>
</feature>
<sequence>MRILVVEDDKCIAKALENILSNQHYVVDVADNGLLGWEFVESFTYDLILLDVILPELDGIKFCQKLREHNYQTPVLLLTAQNSSNDKVLGLDAGADDYVVKPFEVTELLARIRVLLRRKNTPIQAVLEWEKLRLNPGSAEVTYNGNLLNLTPKEYLLLELFLRNSNIVFSRSEILDHLWSMEEAPKEDTVTAHIKGLRHKLTKAGAPNDLIETVYGLGYRLKEIANAQVKPFERKAENKSNNKQINKQQKTKEALTQAWEKLKVENIQRIAILEQAVSALLENVLDEELRDKAQKVAHKFAGGLGTFGFSEGSHLARKIEEIFKSEVNLGLTQGIYLRELVKLLKWEIQKPAFNNSSKSIDCDEYSLMLVVNHDVQLTHSIVKSAVASGINIELVQNLFAAKEALNKPQVDAVLVNLSLDNTT</sequence>
<dbReference type="InterPro" id="IPR036641">
    <property type="entry name" value="HPT_dom_sf"/>
</dbReference>
<reference evidence="6 7" key="1">
    <citation type="submission" date="2017-06" db="EMBL/GenBank/DDBJ databases">
        <title>Genome sequencing of cyanobaciteial culture collection at National Institute for Environmental Studies (NIES).</title>
        <authorList>
            <person name="Hirose Y."/>
            <person name="Shimura Y."/>
            <person name="Fujisawa T."/>
            <person name="Nakamura Y."/>
            <person name="Kawachi M."/>
        </authorList>
    </citation>
    <scope>NUCLEOTIDE SEQUENCE [LARGE SCALE GENOMIC DNA]</scope>
    <source>
        <strain evidence="6 7">NIES-267</strain>
    </source>
</reference>
<dbReference type="InterPro" id="IPR001789">
    <property type="entry name" value="Sig_transdc_resp-reg_receiver"/>
</dbReference>
<accession>A0A1Z4LXP9</accession>
<dbReference type="PANTHER" id="PTHR48111:SF15">
    <property type="entry name" value="OMPR SUBFAMILY"/>
    <property type="match status" value="1"/>
</dbReference>